<evidence type="ECO:0000259" key="1">
    <source>
        <dbReference type="PROSITE" id="PS51462"/>
    </source>
</evidence>
<protein>
    <recommendedName>
        <fullName evidence="1">Nudix hydrolase domain-containing protein</fullName>
    </recommendedName>
</protein>
<dbReference type="GO" id="GO:0044715">
    <property type="term" value="F:8-oxo-dGDP phosphatase activity"/>
    <property type="evidence" value="ECO:0007669"/>
    <property type="project" value="TreeGrafter"/>
</dbReference>
<name>A0A1Y1XU93_9FUNG</name>
<dbReference type="CDD" id="cd03676">
    <property type="entry name" value="NUDIX_Tnr3_like"/>
    <property type="match status" value="1"/>
</dbReference>
<dbReference type="OrthoDB" id="10261522at2759"/>
<reference evidence="2 3" key="1">
    <citation type="submission" date="2016-07" db="EMBL/GenBank/DDBJ databases">
        <title>Pervasive Adenine N6-methylation of Active Genes in Fungi.</title>
        <authorList>
            <consortium name="DOE Joint Genome Institute"/>
            <person name="Mondo S.J."/>
            <person name="Dannebaum R.O."/>
            <person name="Kuo R.C."/>
            <person name="Labutti K."/>
            <person name="Haridas S."/>
            <person name="Kuo A."/>
            <person name="Salamov A."/>
            <person name="Ahrendt S.R."/>
            <person name="Lipzen A."/>
            <person name="Sullivan W."/>
            <person name="Andreopoulos W.B."/>
            <person name="Clum A."/>
            <person name="Lindquist E."/>
            <person name="Daum C."/>
            <person name="Ramamoorthy G.K."/>
            <person name="Gryganskyi A."/>
            <person name="Culley D."/>
            <person name="Magnuson J.K."/>
            <person name="James T.Y."/>
            <person name="O'Malley M.A."/>
            <person name="Stajich J.E."/>
            <person name="Spatafora J.W."/>
            <person name="Visel A."/>
            <person name="Grigoriev I.V."/>
        </authorList>
    </citation>
    <scope>NUCLEOTIDE SEQUENCE [LARGE SCALE GENOMIC DNA]</scope>
    <source>
        <strain evidence="2 3">CBS 931.73</strain>
    </source>
</reference>
<dbReference type="InterPro" id="IPR031804">
    <property type="entry name" value="DUF4743"/>
</dbReference>
<dbReference type="STRING" id="1314790.A0A1Y1XU93"/>
<dbReference type="Pfam" id="PF15916">
    <property type="entry name" value="DUF4743"/>
    <property type="match status" value="1"/>
</dbReference>
<organism evidence="2 3">
    <name type="scientific">Basidiobolus meristosporus CBS 931.73</name>
    <dbReference type="NCBI Taxonomy" id="1314790"/>
    <lineage>
        <taxon>Eukaryota</taxon>
        <taxon>Fungi</taxon>
        <taxon>Fungi incertae sedis</taxon>
        <taxon>Zoopagomycota</taxon>
        <taxon>Entomophthoromycotina</taxon>
        <taxon>Basidiobolomycetes</taxon>
        <taxon>Basidiobolales</taxon>
        <taxon>Basidiobolaceae</taxon>
        <taxon>Basidiobolus</taxon>
    </lineage>
</organism>
<proteinExistence type="predicted"/>
<comment type="caution">
    <text evidence="2">The sequence shown here is derived from an EMBL/GenBank/DDBJ whole genome shotgun (WGS) entry which is preliminary data.</text>
</comment>
<dbReference type="PANTHER" id="PTHR13622:SF8">
    <property type="entry name" value="THIAMIN PYROPHOSPHOKINASE 1"/>
    <property type="match status" value="1"/>
</dbReference>
<evidence type="ECO:0000313" key="3">
    <source>
        <dbReference type="Proteomes" id="UP000193498"/>
    </source>
</evidence>
<dbReference type="PROSITE" id="PS51462">
    <property type="entry name" value="NUDIX"/>
    <property type="match status" value="1"/>
</dbReference>
<dbReference type="PANTHER" id="PTHR13622">
    <property type="entry name" value="THIAMIN PYROPHOSPHOKINASE"/>
    <property type="match status" value="1"/>
</dbReference>
<dbReference type="SUPFAM" id="SSF55811">
    <property type="entry name" value="Nudix"/>
    <property type="match status" value="1"/>
</dbReference>
<dbReference type="InterPro" id="IPR000086">
    <property type="entry name" value="NUDIX_hydrolase_dom"/>
</dbReference>
<dbReference type="AlphaFoldDB" id="A0A1Y1XU93"/>
<dbReference type="InterPro" id="IPR015797">
    <property type="entry name" value="NUDIX_hydrolase-like_dom_sf"/>
</dbReference>
<dbReference type="Gene3D" id="3.90.79.10">
    <property type="entry name" value="Nucleoside Triphosphate Pyrophosphohydrolase"/>
    <property type="match status" value="1"/>
</dbReference>
<gene>
    <name evidence="2" type="ORF">K493DRAFT_410500</name>
</gene>
<keyword evidence="3" id="KW-1185">Reference proteome</keyword>
<evidence type="ECO:0000313" key="2">
    <source>
        <dbReference type="EMBL" id="ORX89332.1"/>
    </source>
</evidence>
<sequence length="312" mass="35513">MSTVSLLSIVESCDKVPYNETEYFSQQKIARFLVNEVTIGYVDEVALLEMEKYIATVCERSFRVSKQFVTFHPEVKTFEARSEVIMDLLKYWKEKGVFSCLTGWRNEFYPVYGDSKQPGNIAFRVERAGASIFGFRTFGAHLNGYVRTETGLKMWIGRRSLKKPTWPGLLDNIVAGGVSYGQSPDETIVRECDEEANIPSDITVNIKAAGAITYFDLTERGLAPETQYVYDLELPQDFVPKPNDGEVDCFYLWDLAEVRQHIGAGEFKPNCALVIIDFMIRHGHITSSDEPDFLEILDRIHRRFELPGPKGC</sequence>
<dbReference type="InParanoid" id="A0A1Y1XU93"/>
<dbReference type="FunFam" id="3.90.79.10:FF:000019">
    <property type="entry name" value="Thiamin pyrophosphokinase, putative"/>
    <property type="match status" value="1"/>
</dbReference>
<dbReference type="Pfam" id="PF00293">
    <property type="entry name" value="NUDIX"/>
    <property type="match status" value="1"/>
</dbReference>
<feature type="domain" description="Nudix hydrolase" evidence="1">
    <location>
        <begin position="125"/>
        <end position="277"/>
    </location>
</feature>
<dbReference type="Proteomes" id="UP000193498">
    <property type="component" value="Unassembled WGS sequence"/>
</dbReference>
<accession>A0A1Y1XU93</accession>
<dbReference type="EMBL" id="MCFE01000456">
    <property type="protein sequence ID" value="ORX89332.1"/>
    <property type="molecule type" value="Genomic_DNA"/>
</dbReference>